<comment type="similarity">
    <text evidence="1">Belongs to the cystatin family.</text>
</comment>
<evidence type="ECO:0000313" key="7">
    <source>
        <dbReference type="Proteomes" id="UP001195483"/>
    </source>
</evidence>
<evidence type="ECO:0000313" key="6">
    <source>
        <dbReference type="EMBL" id="KAK3607954.1"/>
    </source>
</evidence>
<dbReference type="InterPro" id="IPR000010">
    <property type="entry name" value="Cystatin_dom"/>
</dbReference>
<reference evidence="6" key="2">
    <citation type="journal article" date="2021" name="Genome Biol. Evol.">
        <title>Developing a high-quality reference genome for a parasitic bivalve with doubly uniparental inheritance (Bivalvia: Unionida).</title>
        <authorList>
            <person name="Smith C.H."/>
        </authorList>
    </citation>
    <scope>NUCLEOTIDE SEQUENCE</scope>
    <source>
        <strain evidence="6">CHS0354</strain>
        <tissue evidence="6">Mantle</tissue>
    </source>
</reference>
<dbReference type="Gene3D" id="3.10.450.10">
    <property type="match status" value="2"/>
</dbReference>
<feature type="domain" description="Cystatin" evidence="5">
    <location>
        <begin position="117"/>
        <end position="227"/>
    </location>
</feature>
<evidence type="ECO:0000256" key="3">
    <source>
        <dbReference type="ARBA" id="ARBA00022704"/>
    </source>
</evidence>
<dbReference type="PANTHER" id="PTHR46186:SF2">
    <property type="entry name" value="CYSTATIN"/>
    <property type="match status" value="1"/>
</dbReference>
<dbReference type="GO" id="GO:0031982">
    <property type="term" value="C:vesicle"/>
    <property type="evidence" value="ECO:0007669"/>
    <property type="project" value="TreeGrafter"/>
</dbReference>
<protein>
    <recommendedName>
        <fullName evidence="5">Cystatin domain-containing protein</fullName>
    </recommendedName>
</protein>
<evidence type="ECO:0000256" key="2">
    <source>
        <dbReference type="ARBA" id="ARBA00022690"/>
    </source>
</evidence>
<dbReference type="InterPro" id="IPR018073">
    <property type="entry name" value="Prot_inh_cystat_CS"/>
</dbReference>
<name>A0AAE0TDJ7_9BIVA</name>
<evidence type="ECO:0000256" key="4">
    <source>
        <dbReference type="SAM" id="SignalP"/>
    </source>
</evidence>
<dbReference type="CDD" id="cd00042">
    <property type="entry name" value="CY"/>
    <property type="match status" value="2"/>
</dbReference>
<feature type="domain" description="Cystatin" evidence="5">
    <location>
        <begin position="17"/>
        <end position="108"/>
    </location>
</feature>
<feature type="signal peptide" evidence="4">
    <location>
        <begin position="1"/>
        <end position="15"/>
    </location>
</feature>
<dbReference type="AlphaFoldDB" id="A0AAE0TDJ7"/>
<dbReference type="GO" id="GO:0005737">
    <property type="term" value="C:cytoplasm"/>
    <property type="evidence" value="ECO:0007669"/>
    <property type="project" value="TreeGrafter"/>
</dbReference>
<reference evidence="6" key="3">
    <citation type="submission" date="2023-05" db="EMBL/GenBank/DDBJ databases">
        <authorList>
            <person name="Smith C.H."/>
        </authorList>
    </citation>
    <scope>NUCLEOTIDE SEQUENCE</scope>
    <source>
        <strain evidence="6">CHS0354</strain>
        <tissue evidence="6">Mantle</tissue>
    </source>
</reference>
<keyword evidence="2" id="KW-0646">Protease inhibitor</keyword>
<gene>
    <name evidence="6" type="ORF">CHS0354_006551</name>
</gene>
<organism evidence="6 7">
    <name type="scientific">Potamilus streckersoni</name>
    <dbReference type="NCBI Taxonomy" id="2493646"/>
    <lineage>
        <taxon>Eukaryota</taxon>
        <taxon>Metazoa</taxon>
        <taxon>Spiralia</taxon>
        <taxon>Lophotrochozoa</taxon>
        <taxon>Mollusca</taxon>
        <taxon>Bivalvia</taxon>
        <taxon>Autobranchia</taxon>
        <taxon>Heteroconchia</taxon>
        <taxon>Palaeoheterodonta</taxon>
        <taxon>Unionida</taxon>
        <taxon>Unionoidea</taxon>
        <taxon>Unionidae</taxon>
        <taxon>Ambleminae</taxon>
        <taxon>Lampsilini</taxon>
        <taxon>Potamilus</taxon>
    </lineage>
</organism>
<accession>A0AAE0TDJ7</accession>
<evidence type="ECO:0000259" key="5">
    <source>
        <dbReference type="SMART" id="SM00043"/>
    </source>
</evidence>
<proteinExistence type="inferred from homology"/>
<keyword evidence="3" id="KW-0789">Thiol protease inhibitor</keyword>
<dbReference type="PROSITE" id="PS00287">
    <property type="entry name" value="CYSTATIN"/>
    <property type="match status" value="2"/>
</dbReference>
<dbReference type="GO" id="GO:0004869">
    <property type="term" value="F:cysteine-type endopeptidase inhibitor activity"/>
    <property type="evidence" value="ECO:0007669"/>
    <property type="project" value="UniProtKB-KW"/>
</dbReference>
<sequence length="227" mass="24953">MKLFLLAVTFGLVSCQDLPGGVLEQDPKDPMFKKPARVAATYTDNQNQVSLSAQYGPRYEVIAASTQVVAGVLYRMTLKFTSANKRVTICDVEVLEQSWLQYIGLSGTPVCRAVTQKSLGGYSNVDSTSPAVQAAAAFAVDAINNQSNSLYRQMLIEVVRAQQQVVAGINYKLLLSVGVSSTCRNDGTTGLTLLNCPVDQRKQRCDVIVWDQPWRTPRYQLTSFKCN</sequence>
<keyword evidence="4" id="KW-0732">Signal</keyword>
<dbReference type="EMBL" id="JAEAOA010000451">
    <property type="protein sequence ID" value="KAK3607954.1"/>
    <property type="molecule type" value="Genomic_DNA"/>
</dbReference>
<keyword evidence="7" id="KW-1185">Reference proteome</keyword>
<dbReference type="InterPro" id="IPR046350">
    <property type="entry name" value="Cystatin_sf"/>
</dbReference>
<reference evidence="6" key="1">
    <citation type="journal article" date="2021" name="Genome Biol. Evol.">
        <title>A High-Quality Reference Genome for a Parasitic Bivalve with Doubly Uniparental Inheritance (Bivalvia: Unionida).</title>
        <authorList>
            <person name="Smith C.H."/>
        </authorList>
    </citation>
    <scope>NUCLEOTIDE SEQUENCE</scope>
    <source>
        <strain evidence="6">CHS0354</strain>
    </source>
</reference>
<dbReference type="Pfam" id="PF00031">
    <property type="entry name" value="Cystatin"/>
    <property type="match status" value="1"/>
</dbReference>
<evidence type="ECO:0000256" key="1">
    <source>
        <dbReference type="ARBA" id="ARBA00009403"/>
    </source>
</evidence>
<dbReference type="GO" id="GO:0005615">
    <property type="term" value="C:extracellular space"/>
    <property type="evidence" value="ECO:0007669"/>
    <property type="project" value="TreeGrafter"/>
</dbReference>
<feature type="chain" id="PRO_5042149177" description="Cystatin domain-containing protein" evidence="4">
    <location>
        <begin position="16"/>
        <end position="227"/>
    </location>
</feature>
<dbReference type="SUPFAM" id="SSF54403">
    <property type="entry name" value="Cystatin/monellin"/>
    <property type="match status" value="2"/>
</dbReference>
<dbReference type="SMART" id="SM00043">
    <property type="entry name" value="CY"/>
    <property type="match status" value="2"/>
</dbReference>
<dbReference type="Proteomes" id="UP001195483">
    <property type="component" value="Unassembled WGS sequence"/>
</dbReference>
<dbReference type="PROSITE" id="PS51257">
    <property type="entry name" value="PROKAR_LIPOPROTEIN"/>
    <property type="match status" value="1"/>
</dbReference>
<comment type="caution">
    <text evidence="6">The sequence shown here is derived from an EMBL/GenBank/DDBJ whole genome shotgun (WGS) entry which is preliminary data.</text>
</comment>
<dbReference type="PANTHER" id="PTHR46186">
    <property type="entry name" value="CYSTATIN"/>
    <property type="match status" value="1"/>
</dbReference>